<dbReference type="Gene3D" id="3.60.15.10">
    <property type="entry name" value="Ribonuclease Z/Hydroxyacylglutathione hydrolase-like"/>
    <property type="match status" value="1"/>
</dbReference>
<dbReference type="SMART" id="SM00849">
    <property type="entry name" value="Lactamase_B"/>
    <property type="match status" value="1"/>
</dbReference>
<feature type="domain" description="Metallo-beta-lactamase" evidence="1">
    <location>
        <begin position="24"/>
        <end position="230"/>
    </location>
</feature>
<accession>A0ABT3T1I9</accession>
<keyword evidence="3" id="KW-1185">Reference proteome</keyword>
<dbReference type="InterPro" id="IPR050855">
    <property type="entry name" value="NDM-1-like"/>
</dbReference>
<evidence type="ECO:0000313" key="3">
    <source>
        <dbReference type="Proteomes" id="UP001143304"/>
    </source>
</evidence>
<dbReference type="InterPro" id="IPR036866">
    <property type="entry name" value="RibonucZ/Hydroxyglut_hydro"/>
</dbReference>
<dbReference type="Pfam" id="PF00753">
    <property type="entry name" value="Lactamase_B"/>
    <property type="match status" value="1"/>
</dbReference>
<dbReference type="SUPFAM" id="SSF56281">
    <property type="entry name" value="Metallo-hydrolase/oxidoreductase"/>
    <property type="match status" value="1"/>
</dbReference>
<dbReference type="InterPro" id="IPR001279">
    <property type="entry name" value="Metallo-B-lactamas"/>
</dbReference>
<dbReference type="PANTHER" id="PTHR42951">
    <property type="entry name" value="METALLO-BETA-LACTAMASE DOMAIN-CONTAINING"/>
    <property type="match status" value="1"/>
</dbReference>
<reference evidence="2" key="1">
    <citation type="submission" date="2019-02" db="EMBL/GenBank/DDBJ databases">
        <authorList>
            <person name="Li S.-H."/>
        </authorList>
    </citation>
    <scope>NUCLEOTIDE SEQUENCE</scope>
    <source>
        <strain evidence="2">IMCC11814</strain>
    </source>
</reference>
<evidence type="ECO:0000313" key="2">
    <source>
        <dbReference type="EMBL" id="MCX2976120.1"/>
    </source>
</evidence>
<proteinExistence type="predicted"/>
<sequence length="314" mass="35178">MNNLDYENLGFGITCIDAHYVKPGQACFYLLEEGEEYAVIETGTSHSVARLTTLLDARGIRPEQVRYIIPTHVHLDHAGGAGLMMSLFPCATLLVHPRGVRHMADPARLIDASRSVYGDELFEQLYGEIRAVDEARIRAVADGETVHLGERLLLFRHTRGHAEHHACIWDATSCGWFSGDMFGVSYPWCRFGERNFLLPSTTPSQFDPVAFATSLDVLDSYNPRFIFLTHFGRLDYAPETAALLRRQVKDYCEMARDCGDNGERLQSKLGEYSLALLRDIGDGESAVCWAEALAFDLQLNAQGLLAWLRSDRMA</sequence>
<dbReference type="InterPro" id="IPR037482">
    <property type="entry name" value="ST1585_MBL-fold"/>
</dbReference>
<dbReference type="EMBL" id="SHNO01000001">
    <property type="protein sequence ID" value="MCX2976120.1"/>
    <property type="molecule type" value="Genomic_DNA"/>
</dbReference>
<organism evidence="2 3">
    <name type="scientific">Candidatus Marimicrobium litorale</name>
    <dbReference type="NCBI Taxonomy" id="2518991"/>
    <lineage>
        <taxon>Bacteria</taxon>
        <taxon>Pseudomonadati</taxon>
        <taxon>Pseudomonadota</taxon>
        <taxon>Gammaproteobacteria</taxon>
        <taxon>Cellvibrionales</taxon>
        <taxon>Halieaceae</taxon>
        <taxon>Marimicrobium</taxon>
    </lineage>
</organism>
<gene>
    <name evidence="2" type="ORF">EYC82_01950</name>
</gene>
<evidence type="ECO:0000259" key="1">
    <source>
        <dbReference type="SMART" id="SM00849"/>
    </source>
</evidence>
<dbReference type="Proteomes" id="UP001143304">
    <property type="component" value="Unassembled WGS sequence"/>
</dbReference>
<protein>
    <submittedName>
        <fullName evidence="2">MBL fold metallo-hydrolase</fullName>
    </submittedName>
</protein>
<comment type="caution">
    <text evidence="2">The sequence shown here is derived from an EMBL/GenBank/DDBJ whole genome shotgun (WGS) entry which is preliminary data.</text>
</comment>
<dbReference type="CDD" id="cd07726">
    <property type="entry name" value="ST1585-like_MBL-fold"/>
    <property type="match status" value="1"/>
</dbReference>
<name>A0ABT3T1I9_9GAMM</name>
<dbReference type="RefSeq" id="WP_279247873.1">
    <property type="nucleotide sequence ID" value="NZ_SHNO01000001.1"/>
</dbReference>
<dbReference type="PANTHER" id="PTHR42951:SF22">
    <property type="entry name" value="METALLO BETA-LACTAMASE SUPERFAMILY LIPOPROTEIN"/>
    <property type="match status" value="1"/>
</dbReference>